<accession>A0A1J4SFY2</accession>
<dbReference type="Proteomes" id="UP000182278">
    <property type="component" value="Unassembled WGS sequence"/>
</dbReference>
<dbReference type="NCBIfam" id="TIGR02391">
    <property type="entry name" value="hypoth_ymh"/>
    <property type="match status" value="1"/>
</dbReference>
<dbReference type="AlphaFoldDB" id="A0A1J4SFY2"/>
<organism evidence="2 3">
    <name type="scientific">Candidatus Desantisbacteria bacterium CG1_02_38_46</name>
    <dbReference type="NCBI Taxonomy" id="1817893"/>
    <lineage>
        <taxon>Bacteria</taxon>
        <taxon>Candidatus Desantisiibacteriota</taxon>
    </lineage>
</organism>
<dbReference type="EMBL" id="MNUO01000069">
    <property type="protein sequence ID" value="OIN96990.1"/>
    <property type="molecule type" value="Genomic_DNA"/>
</dbReference>
<name>A0A1J4SFY2_9BACT</name>
<dbReference type="InterPro" id="IPR012654">
    <property type="entry name" value="CHP02391"/>
</dbReference>
<comment type="caution">
    <text evidence="2">The sequence shown here is derived from an EMBL/GenBank/DDBJ whole genome shotgun (WGS) entry which is preliminary data.</text>
</comment>
<dbReference type="Pfam" id="PF09509">
    <property type="entry name" value="Hypoth_Ymh"/>
    <property type="match status" value="1"/>
</dbReference>
<feature type="domain" description="Conserved hypothetical protein CHP02391" evidence="1">
    <location>
        <begin position="129"/>
        <end position="247"/>
    </location>
</feature>
<sequence length="254" mass="29112">MKTKDLIKKLKSFLSLLKKHRNYYCESVDDGEVIKNHGEIRKQEQILSRKFGAIEPYIRKFSGLMIYQPSIGISQDPWIDFLGGIEPSQKGPALDLVIKELNKIIGRVETTEEEQVLLEDLIILFDSLKIHPNIVRVSKKAFENKMYAEAILNAFKEVIVNVREISGLRELDGATLMEQAFSLNNPKIKLNNLQAQSEKDEQLGFMEIFKGVTLGIRNPKAHENIEQEDPYKTLEYLSLASLLLKRLDERIEPG</sequence>
<dbReference type="STRING" id="1817893.AUJ66_04655"/>
<evidence type="ECO:0000313" key="2">
    <source>
        <dbReference type="EMBL" id="OIN96990.1"/>
    </source>
</evidence>
<evidence type="ECO:0000259" key="1">
    <source>
        <dbReference type="Pfam" id="PF09509"/>
    </source>
</evidence>
<gene>
    <name evidence="2" type="ORF">AUJ66_04655</name>
</gene>
<protein>
    <submittedName>
        <fullName evidence="2">TIGR02391 family protein</fullName>
    </submittedName>
</protein>
<reference evidence="2 3" key="1">
    <citation type="journal article" date="2016" name="Environ. Microbiol.">
        <title>Genomic resolution of a cold subsurface aquifer community provides metabolic insights for novel microbes adapted to high CO concentrations.</title>
        <authorList>
            <person name="Probst A.J."/>
            <person name="Castelle C.J."/>
            <person name="Singh A."/>
            <person name="Brown C.T."/>
            <person name="Anantharaman K."/>
            <person name="Sharon I."/>
            <person name="Hug L.A."/>
            <person name="Burstein D."/>
            <person name="Emerson J.B."/>
            <person name="Thomas B.C."/>
            <person name="Banfield J.F."/>
        </authorList>
    </citation>
    <scope>NUCLEOTIDE SEQUENCE [LARGE SCALE GENOMIC DNA]</scope>
    <source>
        <strain evidence="2">CG1_02_38_46</strain>
    </source>
</reference>
<evidence type="ECO:0000313" key="3">
    <source>
        <dbReference type="Proteomes" id="UP000182278"/>
    </source>
</evidence>
<proteinExistence type="predicted"/>